<organism evidence="3">
    <name type="scientific">Timema tahoe</name>
    <dbReference type="NCBI Taxonomy" id="61484"/>
    <lineage>
        <taxon>Eukaryota</taxon>
        <taxon>Metazoa</taxon>
        <taxon>Ecdysozoa</taxon>
        <taxon>Arthropoda</taxon>
        <taxon>Hexapoda</taxon>
        <taxon>Insecta</taxon>
        <taxon>Pterygota</taxon>
        <taxon>Neoptera</taxon>
        <taxon>Polyneoptera</taxon>
        <taxon>Phasmatodea</taxon>
        <taxon>Timematodea</taxon>
        <taxon>Timematoidea</taxon>
        <taxon>Timematidae</taxon>
        <taxon>Timema</taxon>
    </lineage>
</organism>
<feature type="region of interest" description="Disordered" evidence="2">
    <location>
        <begin position="281"/>
        <end position="323"/>
    </location>
</feature>
<sequence>MLVDDTFRESWSGHLHEGLTRVIPEARFLTSPEGLTSLRERPAHSWKKEPREAEPDGGTEETRMKVASLEQQVSCMEDELSESRLEGSKLKTELISERSSWEVKMSEMQSRINELEEDRILTSGRSKIPGMRTRMELAWHKEREEQHRLLQETSTLARDLRQTLFEVERERDKERLEAKRRLDQLKKSTEEEQDENRKKVTELQCDLLELRDAHAKLRTTNEKLRREKERSEREREELRQQVASKKRTEQDEERKINLLLEQVDELMGMAPDLFIQKQKTSGLAAVTTPTPPRRLRGSKSRESSPGLEKKEFKKESSVDRNDQLRTTVQRLAEATDELKVYQRLSEEERDKERAKRALGFRSYRVFAPTPHICQSVGDGHLEGEVSGLEWGTHGAGGEGFTLPSTDLAASTESENPPLGPELRKKKVINGSRSTGTKQGSLYRKSLSLEQTSAQQDQSIWKGEDDKDGSHSSLQSVDSATDQRFYTLQRRDASMDSRLSGGSTQSDVVHSAEKKKKKGIFVKLKKMAKSRSIDETNTGNDYTMGSQARASAVSKELFPEQGKSHVYACFNLERGVKPPKEQSKSHVYACFSLERGVKPPKEQSKSHVYTCFSLERGVKPPKEQSPALPERSDSTQRPLVRALATGSTSHSSSPRPSTTASDSNETSSNSRPLGSTTRRTTPSSTTSFARRAK</sequence>
<gene>
    <name evidence="3" type="ORF">TTEB3V08_LOCUS10393</name>
</gene>
<feature type="compositionally biased region" description="Polar residues" evidence="2">
    <location>
        <begin position="402"/>
        <end position="414"/>
    </location>
</feature>
<feature type="region of interest" description="Disordered" evidence="2">
    <location>
        <begin position="614"/>
        <end position="692"/>
    </location>
</feature>
<feature type="compositionally biased region" description="Basic and acidic residues" evidence="2">
    <location>
        <begin position="219"/>
        <end position="239"/>
    </location>
</feature>
<feature type="coiled-coil region" evidence="1">
    <location>
        <begin position="324"/>
        <end position="351"/>
    </location>
</feature>
<dbReference type="PANTHER" id="PTHR15742:SF5">
    <property type="entry name" value="GIRDIN"/>
    <property type="match status" value="1"/>
</dbReference>
<feature type="compositionally biased region" description="Low complexity" evidence="2">
    <location>
        <begin position="669"/>
        <end position="692"/>
    </location>
</feature>
<dbReference type="InterPro" id="IPR049885">
    <property type="entry name" value="MTCL1-3"/>
</dbReference>
<dbReference type="PANTHER" id="PTHR15742">
    <property type="entry name" value="GIRDIN"/>
    <property type="match status" value="1"/>
</dbReference>
<reference evidence="3" key="1">
    <citation type="submission" date="2020-11" db="EMBL/GenBank/DDBJ databases">
        <authorList>
            <person name="Tran Van P."/>
        </authorList>
    </citation>
    <scope>NUCLEOTIDE SEQUENCE</scope>
</reference>
<proteinExistence type="predicted"/>
<dbReference type="EMBL" id="OE006176">
    <property type="protein sequence ID" value="CAD7462502.1"/>
    <property type="molecule type" value="Genomic_DNA"/>
</dbReference>
<name>A0A7R9IQ14_9NEOP</name>
<accession>A0A7R9IQ14</accession>
<feature type="compositionally biased region" description="Low complexity" evidence="2">
    <location>
        <begin position="644"/>
        <end position="662"/>
    </location>
</feature>
<evidence type="ECO:0000256" key="2">
    <source>
        <dbReference type="SAM" id="MobiDB-lite"/>
    </source>
</evidence>
<feature type="compositionally biased region" description="Polar residues" evidence="2">
    <location>
        <begin position="430"/>
        <end position="439"/>
    </location>
</feature>
<feature type="region of interest" description="Disordered" evidence="2">
    <location>
        <begin position="219"/>
        <end position="252"/>
    </location>
</feature>
<feature type="compositionally biased region" description="Basic and acidic residues" evidence="2">
    <location>
        <begin position="38"/>
        <end position="62"/>
    </location>
</feature>
<evidence type="ECO:0000256" key="1">
    <source>
        <dbReference type="SAM" id="Coils"/>
    </source>
</evidence>
<keyword evidence="1" id="KW-0175">Coiled coil</keyword>
<protein>
    <submittedName>
        <fullName evidence="3">Uncharacterized protein</fullName>
    </submittedName>
</protein>
<evidence type="ECO:0000313" key="3">
    <source>
        <dbReference type="EMBL" id="CAD7462502.1"/>
    </source>
</evidence>
<feature type="compositionally biased region" description="Basic and acidic residues" evidence="2">
    <location>
        <begin position="299"/>
        <end position="323"/>
    </location>
</feature>
<feature type="region of interest" description="Disordered" evidence="2">
    <location>
        <begin position="387"/>
        <end position="510"/>
    </location>
</feature>
<feature type="compositionally biased region" description="Polar residues" evidence="2">
    <location>
        <begin position="447"/>
        <end position="458"/>
    </location>
</feature>
<feature type="compositionally biased region" description="Polar residues" evidence="2">
    <location>
        <begin position="470"/>
        <end position="485"/>
    </location>
</feature>
<dbReference type="AlphaFoldDB" id="A0A7R9IQ14"/>
<feature type="region of interest" description="Disordered" evidence="2">
    <location>
        <begin position="31"/>
        <end position="62"/>
    </location>
</feature>